<dbReference type="PATRIC" id="fig|2234.7.peg.214"/>
<proteinExistence type="predicted"/>
<protein>
    <submittedName>
        <fullName evidence="1">Uncharacterized protein</fullName>
    </submittedName>
</protein>
<dbReference type="AlphaFoldDB" id="A0A101DZ39"/>
<dbReference type="Proteomes" id="UP000054015">
    <property type="component" value="Unassembled WGS sequence"/>
</dbReference>
<accession>A0A101DZ39</accession>
<reference evidence="2" key="1">
    <citation type="journal article" date="2015" name="MBio">
        <title>Genome-Resolved Metagenomic Analysis Reveals Roles for Candidate Phyla and Other Microbial Community Members in Biogeochemical Transformations in Oil Reservoirs.</title>
        <authorList>
            <person name="Hu P."/>
            <person name="Tom L."/>
            <person name="Singh A."/>
            <person name="Thomas B.C."/>
            <person name="Baker B.J."/>
            <person name="Piceno Y.M."/>
            <person name="Andersen G.L."/>
            <person name="Banfield J.F."/>
        </authorList>
    </citation>
    <scope>NUCLEOTIDE SEQUENCE [LARGE SCALE GENOMIC DNA]</scope>
</reference>
<evidence type="ECO:0000313" key="2">
    <source>
        <dbReference type="Proteomes" id="UP000054015"/>
    </source>
</evidence>
<dbReference type="EMBL" id="LGEX01000098">
    <property type="protein sequence ID" value="KUK05584.1"/>
    <property type="molecule type" value="Genomic_DNA"/>
</dbReference>
<feature type="non-terminal residue" evidence="1">
    <location>
        <position position="54"/>
    </location>
</feature>
<gene>
    <name evidence="1" type="ORF">XD48_2167</name>
</gene>
<organism evidence="1 2">
    <name type="scientific">Archaeoglobus fulgidus</name>
    <dbReference type="NCBI Taxonomy" id="2234"/>
    <lineage>
        <taxon>Archaea</taxon>
        <taxon>Methanobacteriati</taxon>
        <taxon>Methanobacteriota</taxon>
        <taxon>Archaeoglobi</taxon>
        <taxon>Archaeoglobales</taxon>
        <taxon>Archaeoglobaceae</taxon>
        <taxon>Archaeoglobus</taxon>
    </lineage>
</organism>
<sequence>MDELELRIRKAEKLVQDAKKEFTKGAAAQHTMFHAAKDTLLSSGKSCFGGAEKS</sequence>
<comment type="caution">
    <text evidence="1">The sequence shown here is derived from an EMBL/GenBank/DDBJ whole genome shotgun (WGS) entry which is preliminary data.</text>
</comment>
<name>A0A101DZ39_ARCFL</name>
<evidence type="ECO:0000313" key="1">
    <source>
        <dbReference type="EMBL" id="KUK05584.1"/>
    </source>
</evidence>